<dbReference type="RefSeq" id="WP_077349097.1">
    <property type="nucleotide sequence ID" value="NZ_CP019607.1"/>
</dbReference>
<dbReference type="AlphaFoldDB" id="A0A1Q2CX00"/>
<evidence type="ECO:0000313" key="2">
    <source>
        <dbReference type="EMBL" id="AQP50597.1"/>
    </source>
</evidence>
<dbReference type="EMBL" id="CP019607">
    <property type="protein sequence ID" value="AQP50597.1"/>
    <property type="molecule type" value="Genomic_DNA"/>
</dbReference>
<sequence>MSETAPTRTVTEYEQHAPWLAARFVNGRVELLHLERFPADPHGAEEALAGVREALSVALATHRAALVEAVVQASDPPAAGDHASAVSFALDQLAEAQDLEPSPQGAWFPDQADGRDESGQVHVSVTPHGVAILEAPQHLLAESLRLSDAIRQALNLALTRLDEDTGRYADRAAQAPETPDWSELATRADELRSM</sequence>
<organism evidence="2 3">
    <name type="scientific">Tessaracoccus flavescens</name>
    <dbReference type="NCBI Taxonomy" id="399497"/>
    <lineage>
        <taxon>Bacteria</taxon>
        <taxon>Bacillati</taxon>
        <taxon>Actinomycetota</taxon>
        <taxon>Actinomycetes</taxon>
        <taxon>Propionibacteriales</taxon>
        <taxon>Propionibacteriaceae</taxon>
        <taxon>Tessaracoccus</taxon>
    </lineage>
</organism>
<name>A0A1Q2CX00_9ACTN</name>
<gene>
    <name evidence="2" type="ORF">BW733_06875</name>
</gene>
<accession>A0A1Q2CX00</accession>
<protein>
    <submittedName>
        <fullName evidence="2">Uncharacterized protein</fullName>
    </submittedName>
</protein>
<evidence type="ECO:0000256" key="1">
    <source>
        <dbReference type="SAM" id="MobiDB-lite"/>
    </source>
</evidence>
<dbReference type="Proteomes" id="UP000188235">
    <property type="component" value="Chromosome"/>
</dbReference>
<feature type="region of interest" description="Disordered" evidence="1">
    <location>
        <begin position="172"/>
        <end position="194"/>
    </location>
</feature>
<dbReference type="OrthoDB" id="9857107at2"/>
<feature type="region of interest" description="Disordered" evidence="1">
    <location>
        <begin position="99"/>
        <end position="120"/>
    </location>
</feature>
<proteinExistence type="predicted"/>
<dbReference type="STRING" id="399497.BW733_06875"/>
<dbReference type="KEGG" id="tfa:BW733_06875"/>
<reference evidence="2 3" key="1">
    <citation type="journal article" date="2008" name="Int. J. Syst. Evol. Microbiol.">
        <title>Tessaracoccus flavescens sp. nov., isolated from marine sediment.</title>
        <authorList>
            <person name="Lee D.W."/>
            <person name="Lee S.D."/>
        </authorList>
    </citation>
    <scope>NUCLEOTIDE SEQUENCE [LARGE SCALE GENOMIC DNA]</scope>
    <source>
        <strain evidence="2 3">SST-39T</strain>
    </source>
</reference>
<keyword evidence="3" id="KW-1185">Reference proteome</keyword>
<evidence type="ECO:0000313" key="3">
    <source>
        <dbReference type="Proteomes" id="UP000188235"/>
    </source>
</evidence>